<organism evidence="2 3">
    <name type="scientific">Trinickia terrae</name>
    <dbReference type="NCBI Taxonomy" id="2571161"/>
    <lineage>
        <taxon>Bacteria</taxon>
        <taxon>Pseudomonadati</taxon>
        <taxon>Pseudomonadota</taxon>
        <taxon>Betaproteobacteria</taxon>
        <taxon>Burkholderiales</taxon>
        <taxon>Burkholderiaceae</taxon>
        <taxon>Trinickia</taxon>
    </lineage>
</organism>
<dbReference type="OrthoDB" id="7183822at2"/>
<dbReference type="PANTHER" id="PTHR28152:SF1">
    <property type="entry name" value="HYDROXYACYL-THIOESTER DEHYDRATASE TYPE 2, MITOCHONDRIAL"/>
    <property type="match status" value="1"/>
</dbReference>
<evidence type="ECO:0000313" key="2">
    <source>
        <dbReference type="EMBL" id="TKC87991.1"/>
    </source>
</evidence>
<dbReference type="GO" id="GO:0019171">
    <property type="term" value="F:(3R)-hydroxyacyl-[acyl-carrier-protein] dehydratase activity"/>
    <property type="evidence" value="ECO:0007669"/>
    <property type="project" value="TreeGrafter"/>
</dbReference>
<gene>
    <name evidence="2" type="ORF">FAZ69_17190</name>
</gene>
<dbReference type="RefSeq" id="WP_136896255.1">
    <property type="nucleotide sequence ID" value="NZ_SWJE01000008.1"/>
</dbReference>
<comment type="caution">
    <text evidence="2">The sequence shown here is derived from an EMBL/GenBank/DDBJ whole genome shotgun (WGS) entry which is preliminary data.</text>
</comment>
<dbReference type="SUPFAM" id="SSF54637">
    <property type="entry name" value="Thioesterase/thiol ester dehydrase-isomerase"/>
    <property type="match status" value="2"/>
</dbReference>
<dbReference type="EMBL" id="SWJE01000008">
    <property type="protein sequence ID" value="TKC87991.1"/>
    <property type="molecule type" value="Genomic_DNA"/>
</dbReference>
<dbReference type="InterPro" id="IPR039569">
    <property type="entry name" value="FAS1-like_DH_region"/>
</dbReference>
<name>A0A4U1I402_9BURK</name>
<evidence type="ECO:0000313" key="3">
    <source>
        <dbReference type="Proteomes" id="UP000305539"/>
    </source>
</evidence>
<dbReference type="Pfam" id="PF13452">
    <property type="entry name" value="FAS1_DH_region"/>
    <property type="match status" value="1"/>
</dbReference>
<dbReference type="Proteomes" id="UP000305539">
    <property type="component" value="Unassembled WGS sequence"/>
</dbReference>
<sequence>MSDSLPGQFPQHTQTVTDILSPAHAAALAATLDYDEAPRSGEPLPPIWHWAYFWAATPQSGLGADGHAKKGGFLPDLGLPRRMWAGGRLLFDAPLIVGSTVERVSRVTSVERKEGRSGHLGFVTVTHEFKTSGKTAIREEHDIVYREPARPGQPQPAPTRAPHGAEWRREIHPTEVLLFRYSALTFNGHRIHYDRTYVRDVEGYPDLVVHGPLIATLLLDMVARFLPQAVVREYAYKAVRPTFLGHSFSVCARPLADGKSVELWAQDHEGWLTMSARAVLA</sequence>
<accession>A0A4U1I402</accession>
<proteinExistence type="predicted"/>
<evidence type="ECO:0000259" key="1">
    <source>
        <dbReference type="Pfam" id="PF13452"/>
    </source>
</evidence>
<feature type="domain" description="FAS1-like dehydratase" evidence="1">
    <location>
        <begin position="74"/>
        <end position="132"/>
    </location>
</feature>
<keyword evidence="3" id="KW-1185">Reference proteome</keyword>
<dbReference type="InterPro" id="IPR052741">
    <property type="entry name" value="Mitochondrial_HTD2"/>
</dbReference>
<protein>
    <submittedName>
        <fullName evidence="2">Acyl-CoA dehydrogenase</fullName>
    </submittedName>
</protein>
<dbReference type="InterPro" id="IPR029069">
    <property type="entry name" value="HotDog_dom_sf"/>
</dbReference>
<dbReference type="AlphaFoldDB" id="A0A4U1I402"/>
<reference evidence="2 3" key="1">
    <citation type="submission" date="2019-04" db="EMBL/GenBank/DDBJ databases">
        <title>Trinickia sp. 7GSK02, isolated from subtropical forest soil.</title>
        <authorList>
            <person name="Gao Z.-H."/>
            <person name="Qiu L.-H."/>
        </authorList>
    </citation>
    <scope>NUCLEOTIDE SEQUENCE [LARGE SCALE GENOMIC DNA]</scope>
    <source>
        <strain evidence="2 3">7GSK02</strain>
    </source>
</reference>
<dbReference type="PANTHER" id="PTHR28152">
    <property type="entry name" value="HYDROXYACYL-THIOESTER DEHYDRATASE TYPE 2, MITOCHONDRIAL"/>
    <property type="match status" value="1"/>
</dbReference>
<dbReference type="Gene3D" id="3.10.129.10">
    <property type="entry name" value="Hotdog Thioesterase"/>
    <property type="match status" value="2"/>
</dbReference>